<sequence>MGLVILGLLSITAGMMLIDAGDTPTTWDTWDVSSLVLMIAGAVVVLVGMVVHVAAVNRGNR</sequence>
<dbReference type="AlphaFoldDB" id="A0A6L6XUY9"/>
<keyword evidence="1" id="KW-1133">Transmembrane helix</keyword>
<reference evidence="2 3" key="1">
    <citation type="submission" date="2019-12" db="EMBL/GenBank/DDBJ databases">
        <authorList>
            <person name="Huq M.A."/>
        </authorList>
    </citation>
    <scope>NUCLEOTIDE SEQUENCE [LARGE SCALE GENOMIC DNA]</scope>
    <source>
        <strain evidence="2 3">MAH-18</strain>
    </source>
</reference>
<dbReference type="EMBL" id="WSEK01000004">
    <property type="protein sequence ID" value="MVQ50306.1"/>
    <property type="molecule type" value="Genomic_DNA"/>
</dbReference>
<gene>
    <name evidence="2" type="ORF">GON03_14055</name>
</gene>
<keyword evidence="1" id="KW-0472">Membrane</keyword>
<evidence type="ECO:0000313" key="2">
    <source>
        <dbReference type="EMBL" id="MVQ50306.1"/>
    </source>
</evidence>
<dbReference type="RefSeq" id="WP_157343312.1">
    <property type="nucleotide sequence ID" value="NZ_WSEK01000004.1"/>
</dbReference>
<evidence type="ECO:0000313" key="3">
    <source>
        <dbReference type="Proteomes" id="UP000473525"/>
    </source>
</evidence>
<accession>A0A6L6XUY9</accession>
<name>A0A6L6XUY9_9ACTN</name>
<protein>
    <submittedName>
        <fullName evidence="2">Uncharacterized protein</fullName>
    </submittedName>
</protein>
<feature type="transmembrane region" description="Helical" evidence="1">
    <location>
        <begin position="36"/>
        <end position="56"/>
    </location>
</feature>
<keyword evidence="1" id="KW-0812">Transmembrane</keyword>
<evidence type="ECO:0000256" key="1">
    <source>
        <dbReference type="SAM" id="Phobius"/>
    </source>
</evidence>
<organism evidence="2 3">
    <name type="scientific">Nocardioides agri</name>
    <dbReference type="NCBI Taxonomy" id="2682843"/>
    <lineage>
        <taxon>Bacteria</taxon>
        <taxon>Bacillati</taxon>
        <taxon>Actinomycetota</taxon>
        <taxon>Actinomycetes</taxon>
        <taxon>Propionibacteriales</taxon>
        <taxon>Nocardioidaceae</taxon>
        <taxon>Nocardioides</taxon>
    </lineage>
</organism>
<proteinExistence type="predicted"/>
<keyword evidence="3" id="KW-1185">Reference proteome</keyword>
<dbReference type="Proteomes" id="UP000473525">
    <property type="component" value="Unassembled WGS sequence"/>
</dbReference>
<comment type="caution">
    <text evidence="2">The sequence shown here is derived from an EMBL/GenBank/DDBJ whole genome shotgun (WGS) entry which is preliminary data.</text>
</comment>